<dbReference type="InterPro" id="IPR056238">
    <property type="entry name" value="YunG-like"/>
</dbReference>
<accession>A0ABZ1RNA1</accession>
<dbReference type="Pfam" id="PF24585">
    <property type="entry name" value="YunG"/>
    <property type="match status" value="1"/>
</dbReference>
<dbReference type="GeneID" id="91410311"/>
<gene>
    <name evidence="1" type="ORF">OHU17_19375</name>
</gene>
<reference evidence="1" key="1">
    <citation type="submission" date="2022-10" db="EMBL/GenBank/DDBJ databases">
        <title>The complete genomes of actinobacterial strains from the NBC collection.</title>
        <authorList>
            <person name="Joergensen T.S."/>
            <person name="Alvarez Arevalo M."/>
            <person name="Sterndorff E.B."/>
            <person name="Faurdal D."/>
            <person name="Vuksanovic O."/>
            <person name="Mourched A.-S."/>
            <person name="Charusanti P."/>
            <person name="Shaw S."/>
            <person name="Blin K."/>
            <person name="Weber T."/>
        </authorList>
    </citation>
    <scope>NUCLEOTIDE SEQUENCE</scope>
    <source>
        <strain evidence="1">NBC_00283</strain>
    </source>
</reference>
<organism evidence="1 2">
    <name type="scientific">Streptomyces goshikiensis</name>
    <dbReference type="NCBI Taxonomy" id="1942"/>
    <lineage>
        <taxon>Bacteria</taxon>
        <taxon>Bacillati</taxon>
        <taxon>Actinomycetota</taxon>
        <taxon>Actinomycetes</taxon>
        <taxon>Kitasatosporales</taxon>
        <taxon>Streptomycetaceae</taxon>
        <taxon>Streptomyces</taxon>
    </lineage>
</organism>
<keyword evidence="2" id="KW-1185">Reference proteome</keyword>
<proteinExistence type="predicted"/>
<name>A0ABZ1RNA1_9ACTN</name>
<dbReference type="Proteomes" id="UP001432075">
    <property type="component" value="Chromosome"/>
</dbReference>
<sequence length="131" mass="14614">MTTPWTLGDVEAAIRAGWSAETCSPDDVERAPWTAGNPAWGHCDITALVVQDLCGGDLVVGEVWLDGEQQGFHTWNVLPGGVVIDLTREQFRLGQTVTAGRVMGERPVGRLPRRWEEYQVLRRRVFERLGL</sequence>
<dbReference type="EMBL" id="CP108057">
    <property type="protein sequence ID" value="WUO47821.1"/>
    <property type="molecule type" value="Genomic_DNA"/>
</dbReference>
<dbReference type="RefSeq" id="WP_037794018.1">
    <property type="nucleotide sequence ID" value="NZ_CP108057.1"/>
</dbReference>
<protein>
    <submittedName>
        <fullName evidence="1">Uncharacterized protein</fullName>
    </submittedName>
</protein>
<evidence type="ECO:0000313" key="2">
    <source>
        <dbReference type="Proteomes" id="UP001432075"/>
    </source>
</evidence>
<evidence type="ECO:0000313" key="1">
    <source>
        <dbReference type="EMBL" id="WUO47821.1"/>
    </source>
</evidence>